<feature type="domain" description="PDZ" evidence="1">
    <location>
        <begin position="365"/>
        <end position="414"/>
    </location>
</feature>
<dbReference type="Pfam" id="PF17820">
    <property type="entry name" value="PDZ_6"/>
    <property type="match status" value="1"/>
</dbReference>
<sequence length="434" mass="49331">MCYTQKGFEFQEKIRKDRFKFTLVNNLIIIPVTLNGLELSFILDTGVGGTILFSLDKKESLELNNVSKIFIRGFGNDDPVEAIKSTNNRLSIGNAISSNHTVYMVFDDSINFSSQMGFPVHGIIGYDFFKDFVVDINYTKKLIKIHDPETYTYKPCKKCYDTGLDLTHGRKRPLIQMRCKTNEGITDVNLLLDSGSGSALWLFENKKRGIHIPKKSFDDFLGKGFNGDIYGKKTKIDRFYIGDFELKEVTTSFPDSLYTNGVYLHNRHGSIGGSLLKRFNLIIDYPNSKISFRKNSGFSKPFYYNMSGLTIEHSGVRVLKDYNIRKATSRPSLEFLNKEEGKIIKEVLKADVGGFIYALHPTYKVSDVRPDSPADIAGLKEDDEILEINGKASHHYTLSAINDLFYSEAGKRIKIKVQRLGVIINYTFRLKKVI</sequence>
<organism evidence="2 3">
    <name type="scientific">Aquimarina addita</name>
    <dbReference type="NCBI Taxonomy" id="870485"/>
    <lineage>
        <taxon>Bacteria</taxon>
        <taxon>Pseudomonadati</taxon>
        <taxon>Bacteroidota</taxon>
        <taxon>Flavobacteriia</taxon>
        <taxon>Flavobacteriales</taxon>
        <taxon>Flavobacteriaceae</taxon>
        <taxon>Aquimarina</taxon>
    </lineage>
</organism>
<dbReference type="Proteomes" id="UP001500459">
    <property type="component" value="Unassembled WGS sequence"/>
</dbReference>
<keyword evidence="3" id="KW-1185">Reference proteome</keyword>
<dbReference type="EMBL" id="BAABCW010000003">
    <property type="protein sequence ID" value="GAA4111984.1"/>
    <property type="molecule type" value="Genomic_DNA"/>
</dbReference>
<protein>
    <recommendedName>
        <fullName evidence="1">PDZ domain-containing protein</fullName>
    </recommendedName>
</protein>
<dbReference type="InterPro" id="IPR036034">
    <property type="entry name" value="PDZ_sf"/>
</dbReference>
<dbReference type="InterPro" id="IPR021109">
    <property type="entry name" value="Peptidase_aspartic_dom_sf"/>
</dbReference>
<name>A0ABP7XCY5_9FLAO</name>
<evidence type="ECO:0000313" key="3">
    <source>
        <dbReference type="Proteomes" id="UP001500459"/>
    </source>
</evidence>
<dbReference type="SMART" id="SM00228">
    <property type="entry name" value="PDZ"/>
    <property type="match status" value="1"/>
</dbReference>
<evidence type="ECO:0000259" key="1">
    <source>
        <dbReference type="PROSITE" id="PS50106"/>
    </source>
</evidence>
<dbReference type="Gene3D" id="2.30.42.10">
    <property type="match status" value="1"/>
</dbReference>
<dbReference type="SUPFAM" id="SSF50630">
    <property type="entry name" value="Acid proteases"/>
    <property type="match status" value="1"/>
</dbReference>
<dbReference type="SUPFAM" id="SSF50156">
    <property type="entry name" value="PDZ domain-like"/>
    <property type="match status" value="1"/>
</dbReference>
<dbReference type="RefSeq" id="WP_344925323.1">
    <property type="nucleotide sequence ID" value="NZ_BAABCW010000003.1"/>
</dbReference>
<reference evidence="3" key="1">
    <citation type="journal article" date="2019" name="Int. J. Syst. Evol. Microbiol.">
        <title>The Global Catalogue of Microorganisms (GCM) 10K type strain sequencing project: providing services to taxonomists for standard genome sequencing and annotation.</title>
        <authorList>
            <consortium name="The Broad Institute Genomics Platform"/>
            <consortium name="The Broad Institute Genome Sequencing Center for Infectious Disease"/>
            <person name="Wu L."/>
            <person name="Ma J."/>
        </authorList>
    </citation>
    <scope>NUCLEOTIDE SEQUENCE [LARGE SCALE GENOMIC DNA]</scope>
    <source>
        <strain evidence="3">JCM 17106</strain>
    </source>
</reference>
<dbReference type="InterPro" id="IPR034122">
    <property type="entry name" value="Retropepsin-like_bacterial"/>
</dbReference>
<dbReference type="PROSITE" id="PS50106">
    <property type="entry name" value="PDZ"/>
    <property type="match status" value="1"/>
</dbReference>
<dbReference type="InterPro" id="IPR001478">
    <property type="entry name" value="PDZ"/>
</dbReference>
<gene>
    <name evidence="2" type="ORF">GCM10022393_10100</name>
</gene>
<proteinExistence type="predicted"/>
<dbReference type="CDD" id="cd05483">
    <property type="entry name" value="retropepsin_like_bacteria"/>
    <property type="match status" value="1"/>
</dbReference>
<dbReference type="InterPro" id="IPR041489">
    <property type="entry name" value="PDZ_6"/>
</dbReference>
<evidence type="ECO:0000313" key="2">
    <source>
        <dbReference type="EMBL" id="GAA4111984.1"/>
    </source>
</evidence>
<comment type="caution">
    <text evidence="2">The sequence shown here is derived from an EMBL/GenBank/DDBJ whole genome shotgun (WGS) entry which is preliminary data.</text>
</comment>
<dbReference type="Pfam" id="PF13650">
    <property type="entry name" value="Asp_protease_2"/>
    <property type="match status" value="1"/>
</dbReference>
<accession>A0ABP7XCY5</accession>
<dbReference type="CDD" id="cd00136">
    <property type="entry name" value="PDZ_canonical"/>
    <property type="match status" value="1"/>
</dbReference>
<dbReference type="Gene3D" id="2.40.70.10">
    <property type="entry name" value="Acid Proteases"/>
    <property type="match status" value="1"/>
</dbReference>